<evidence type="ECO:0000256" key="6">
    <source>
        <dbReference type="ARBA" id="ARBA00022771"/>
    </source>
</evidence>
<keyword evidence="5" id="KW-0677">Repeat</keyword>
<dbReference type="Proteomes" id="UP000001064">
    <property type="component" value="Unassembled WGS sequence"/>
</dbReference>
<dbReference type="VEuPathDB" id="AmoebaDB:DICPUDRAFT_149441"/>
<comment type="function">
    <text evidence="1">Probable adapter protein and signal transducer that links members of the tumor necrosis factor receptor family to different signaling pathways by association with the receptor cytoplasmic domain and kinases.</text>
</comment>
<dbReference type="eggNOG" id="KOG0297">
    <property type="taxonomic scope" value="Eukaryota"/>
</dbReference>
<protein>
    <recommendedName>
        <fullName evidence="9">RING-type domain-containing protein</fullName>
    </recommendedName>
</protein>
<dbReference type="Gene3D" id="3.30.40.10">
    <property type="entry name" value="Zinc/RING finger domain, C3HC4 (zinc finger)"/>
    <property type="match status" value="2"/>
</dbReference>
<dbReference type="Pfam" id="PF13639">
    <property type="entry name" value="zf-RING_2"/>
    <property type="match status" value="1"/>
</dbReference>
<keyword evidence="4" id="KW-0479">Metal-binding</keyword>
<organism evidence="10 11">
    <name type="scientific">Dictyostelium purpureum</name>
    <name type="common">Slime mold</name>
    <dbReference type="NCBI Taxonomy" id="5786"/>
    <lineage>
        <taxon>Eukaryota</taxon>
        <taxon>Amoebozoa</taxon>
        <taxon>Evosea</taxon>
        <taxon>Eumycetozoa</taxon>
        <taxon>Dictyostelia</taxon>
        <taxon>Dictyosteliales</taxon>
        <taxon>Dictyosteliaceae</taxon>
        <taxon>Dictyostelium</taxon>
    </lineage>
</organism>
<keyword evidence="6 8" id="KW-0863">Zinc-finger</keyword>
<dbReference type="EMBL" id="GL870988">
    <property type="protein sequence ID" value="EGC37911.1"/>
    <property type="molecule type" value="Genomic_DNA"/>
</dbReference>
<proteinExistence type="predicted"/>
<evidence type="ECO:0000256" key="5">
    <source>
        <dbReference type="ARBA" id="ARBA00022737"/>
    </source>
</evidence>
<dbReference type="PANTHER" id="PTHR10131:SF159">
    <property type="entry name" value="RING-TYPE DOMAIN-CONTAINING PROTEIN"/>
    <property type="match status" value="1"/>
</dbReference>
<evidence type="ECO:0000256" key="8">
    <source>
        <dbReference type="PROSITE-ProRule" id="PRU00175"/>
    </source>
</evidence>
<evidence type="ECO:0000256" key="1">
    <source>
        <dbReference type="ARBA" id="ARBA00003051"/>
    </source>
</evidence>
<evidence type="ECO:0000313" key="10">
    <source>
        <dbReference type="EMBL" id="EGC37911.1"/>
    </source>
</evidence>
<dbReference type="InterPro" id="IPR001841">
    <property type="entry name" value="Znf_RING"/>
</dbReference>
<keyword evidence="11" id="KW-1185">Reference proteome</keyword>
<dbReference type="AlphaFoldDB" id="F0ZDR3"/>
<keyword evidence="3" id="KW-0963">Cytoplasm</keyword>
<evidence type="ECO:0000256" key="7">
    <source>
        <dbReference type="ARBA" id="ARBA00022833"/>
    </source>
</evidence>
<dbReference type="GO" id="GO:0008270">
    <property type="term" value="F:zinc ion binding"/>
    <property type="evidence" value="ECO:0007669"/>
    <property type="project" value="UniProtKB-KW"/>
</dbReference>
<feature type="domain" description="RING-type" evidence="9">
    <location>
        <begin position="22"/>
        <end position="60"/>
    </location>
</feature>
<evidence type="ECO:0000256" key="4">
    <source>
        <dbReference type="ARBA" id="ARBA00022723"/>
    </source>
</evidence>
<reference evidence="11" key="1">
    <citation type="journal article" date="2011" name="Genome Biol.">
        <title>Comparative genomics of the social amoebae Dictyostelium discoideum and Dictyostelium purpureum.</title>
        <authorList>
            <consortium name="US DOE Joint Genome Institute (JGI-PGF)"/>
            <person name="Sucgang R."/>
            <person name="Kuo A."/>
            <person name="Tian X."/>
            <person name="Salerno W."/>
            <person name="Parikh A."/>
            <person name="Feasley C.L."/>
            <person name="Dalin E."/>
            <person name="Tu H."/>
            <person name="Huang E."/>
            <person name="Barry K."/>
            <person name="Lindquist E."/>
            <person name="Shapiro H."/>
            <person name="Bruce D."/>
            <person name="Schmutz J."/>
            <person name="Salamov A."/>
            <person name="Fey P."/>
            <person name="Gaudet P."/>
            <person name="Anjard C."/>
            <person name="Babu M.M."/>
            <person name="Basu S."/>
            <person name="Bushmanova Y."/>
            <person name="van der Wel H."/>
            <person name="Katoh-Kurasawa M."/>
            <person name="Dinh C."/>
            <person name="Coutinho P.M."/>
            <person name="Saito T."/>
            <person name="Elias M."/>
            <person name="Schaap P."/>
            <person name="Kay R.R."/>
            <person name="Henrissat B."/>
            <person name="Eichinger L."/>
            <person name="Rivero F."/>
            <person name="Putnam N.H."/>
            <person name="West C.M."/>
            <person name="Loomis W.F."/>
            <person name="Chisholm R.L."/>
            <person name="Shaulsky G."/>
            <person name="Strassmann J.E."/>
            <person name="Queller D.C."/>
            <person name="Kuspa A."/>
            <person name="Grigoriev I.V."/>
        </authorList>
    </citation>
    <scope>NUCLEOTIDE SEQUENCE [LARGE SCALE GENOMIC DNA]</scope>
    <source>
        <strain evidence="11">QSDP1</strain>
    </source>
</reference>
<keyword evidence="7" id="KW-0862">Zinc</keyword>
<name>F0ZDR3_DICPU</name>
<dbReference type="InParanoid" id="F0ZDR3"/>
<dbReference type="RefSeq" id="XP_003285571.1">
    <property type="nucleotide sequence ID" value="XM_003285523.1"/>
</dbReference>
<dbReference type="GO" id="GO:0005737">
    <property type="term" value="C:cytoplasm"/>
    <property type="evidence" value="ECO:0000318"/>
    <property type="project" value="GO_Central"/>
</dbReference>
<accession>F0ZDR3</accession>
<evidence type="ECO:0000256" key="2">
    <source>
        <dbReference type="ARBA" id="ARBA00004496"/>
    </source>
</evidence>
<comment type="subcellular location">
    <subcellularLocation>
        <location evidence="2">Cytoplasm</location>
    </subcellularLocation>
</comment>
<evidence type="ECO:0000259" key="9">
    <source>
        <dbReference type="PROSITE" id="PS50089"/>
    </source>
</evidence>
<dbReference type="OrthoDB" id="9049620at2759"/>
<dbReference type="InterPro" id="IPR013083">
    <property type="entry name" value="Znf_RING/FYVE/PHD"/>
</dbReference>
<dbReference type="PROSITE" id="PS50089">
    <property type="entry name" value="ZF_RING_2"/>
    <property type="match status" value="1"/>
</dbReference>
<dbReference type="STRING" id="5786.F0ZDR3"/>
<gene>
    <name evidence="10" type="ORF">DICPUDRAFT_149441</name>
</gene>
<evidence type="ECO:0000256" key="3">
    <source>
        <dbReference type="ARBA" id="ARBA00022490"/>
    </source>
</evidence>
<dbReference type="GeneID" id="10503149"/>
<dbReference type="SUPFAM" id="SSF49599">
    <property type="entry name" value="TRAF domain-like"/>
    <property type="match status" value="1"/>
</dbReference>
<evidence type="ECO:0000313" key="11">
    <source>
        <dbReference type="Proteomes" id="UP000001064"/>
    </source>
</evidence>
<sequence>MKSIIYEDLLVDKSSVHQELFCIICSNLIKDARQCSESHIFCDSCIKEWLKTQTTCPSCRNFIFYDNLAKNRLVNNLIGNLKIHCPDGCCETITIDELESHLKCCEKRYVKCPQGNCGNIRLSSLDEHLNNCRYNYINNCLYRNGNQERQIIQEIKEERKKIKELQMCNQSEFKESEFFDLSKENTYHYDVFNKDYLNYLQNKVNEIQIVDSEHIQNKKQEIACNQIVGSVQDDNVNHALDWIIQNYNEKIRNMGENGYFEIIPFEHIILRFYPLRTEYFTTPCKPGVTPMEIWQIQIISKCLIPIDFNLTIQSPISREVKSILRENVSLDIKFDRVAVKNDLKLSFIINYKKKYLSLFTS</sequence>
<dbReference type="SUPFAM" id="SSF57850">
    <property type="entry name" value="RING/U-box"/>
    <property type="match status" value="1"/>
</dbReference>
<dbReference type="PANTHER" id="PTHR10131">
    <property type="entry name" value="TNF RECEPTOR ASSOCIATED FACTOR"/>
    <property type="match status" value="1"/>
</dbReference>
<dbReference type="KEGG" id="dpp:DICPUDRAFT_149441"/>